<dbReference type="FunCoup" id="A0A068UVC1">
    <property type="interactions" value="930"/>
</dbReference>
<accession>A0A068UVC1</accession>
<dbReference type="OrthoDB" id="1911459at2759"/>
<evidence type="ECO:0000313" key="2">
    <source>
        <dbReference type="Proteomes" id="UP000295252"/>
    </source>
</evidence>
<dbReference type="Gramene" id="CDP12232">
    <property type="protein sequence ID" value="CDP12232"/>
    <property type="gene ID" value="GSCOC_T00035657001"/>
</dbReference>
<dbReference type="PANTHER" id="PTHR34970">
    <property type="entry name" value="ABC TRANSPORTER A FAMILY PROTEIN"/>
    <property type="match status" value="1"/>
</dbReference>
<proteinExistence type="predicted"/>
<dbReference type="STRING" id="49390.A0A068UVC1"/>
<reference evidence="2" key="1">
    <citation type="journal article" date="2014" name="Science">
        <title>The coffee genome provides insight into the convergent evolution of caffeine biosynthesis.</title>
        <authorList>
            <person name="Denoeud F."/>
            <person name="Carretero-Paulet L."/>
            <person name="Dereeper A."/>
            <person name="Droc G."/>
            <person name="Guyot R."/>
            <person name="Pietrella M."/>
            <person name="Zheng C."/>
            <person name="Alberti A."/>
            <person name="Anthony F."/>
            <person name="Aprea G."/>
            <person name="Aury J.M."/>
            <person name="Bento P."/>
            <person name="Bernard M."/>
            <person name="Bocs S."/>
            <person name="Campa C."/>
            <person name="Cenci A."/>
            <person name="Combes M.C."/>
            <person name="Crouzillat D."/>
            <person name="Da Silva C."/>
            <person name="Daddiego L."/>
            <person name="De Bellis F."/>
            <person name="Dussert S."/>
            <person name="Garsmeur O."/>
            <person name="Gayraud T."/>
            <person name="Guignon V."/>
            <person name="Jahn K."/>
            <person name="Jamilloux V."/>
            <person name="Joet T."/>
            <person name="Labadie K."/>
            <person name="Lan T."/>
            <person name="Leclercq J."/>
            <person name="Lepelley M."/>
            <person name="Leroy T."/>
            <person name="Li L.T."/>
            <person name="Librado P."/>
            <person name="Lopez L."/>
            <person name="Munoz A."/>
            <person name="Noel B."/>
            <person name="Pallavicini A."/>
            <person name="Perrotta G."/>
            <person name="Poncet V."/>
            <person name="Pot D."/>
            <person name="Priyono X."/>
            <person name="Rigoreau M."/>
            <person name="Rouard M."/>
            <person name="Rozas J."/>
            <person name="Tranchant-Dubreuil C."/>
            <person name="VanBuren R."/>
            <person name="Zhang Q."/>
            <person name="Andrade A.C."/>
            <person name="Argout X."/>
            <person name="Bertrand B."/>
            <person name="de Kochko A."/>
            <person name="Graziosi G."/>
            <person name="Henry R.J."/>
            <person name="Jayarama X."/>
            <person name="Ming R."/>
            <person name="Nagai C."/>
            <person name="Rounsley S."/>
            <person name="Sankoff D."/>
            <person name="Giuliano G."/>
            <person name="Albert V.A."/>
            <person name="Wincker P."/>
            <person name="Lashermes P."/>
        </authorList>
    </citation>
    <scope>NUCLEOTIDE SEQUENCE [LARGE SCALE GENOMIC DNA]</scope>
    <source>
        <strain evidence="2">cv. DH200-94</strain>
    </source>
</reference>
<dbReference type="PANTHER" id="PTHR34970:SF2">
    <property type="entry name" value="ABC TRANSPORTER A FAMILY PROTEIN"/>
    <property type="match status" value="1"/>
</dbReference>
<organism evidence="1 2">
    <name type="scientific">Coffea canephora</name>
    <name type="common">Robusta coffee</name>
    <dbReference type="NCBI Taxonomy" id="49390"/>
    <lineage>
        <taxon>Eukaryota</taxon>
        <taxon>Viridiplantae</taxon>
        <taxon>Streptophyta</taxon>
        <taxon>Embryophyta</taxon>
        <taxon>Tracheophyta</taxon>
        <taxon>Spermatophyta</taxon>
        <taxon>Magnoliopsida</taxon>
        <taxon>eudicotyledons</taxon>
        <taxon>Gunneridae</taxon>
        <taxon>Pentapetalae</taxon>
        <taxon>asterids</taxon>
        <taxon>lamiids</taxon>
        <taxon>Gentianales</taxon>
        <taxon>Rubiaceae</taxon>
        <taxon>Ixoroideae</taxon>
        <taxon>Gardenieae complex</taxon>
        <taxon>Bertiereae - Coffeeae clade</taxon>
        <taxon>Coffeeae</taxon>
        <taxon>Coffea</taxon>
    </lineage>
</organism>
<keyword evidence="2" id="KW-1185">Reference proteome</keyword>
<dbReference type="Proteomes" id="UP000295252">
    <property type="component" value="Chromosome X"/>
</dbReference>
<protein>
    <submittedName>
        <fullName evidence="1">Uncharacterized protein</fullName>
    </submittedName>
</protein>
<evidence type="ECO:0000313" key="1">
    <source>
        <dbReference type="EMBL" id="CDP12232.1"/>
    </source>
</evidence>
<dbReference type="PhylomeDB" id="A0A068UVC1"/>
<gene>
    <name evidence="1" type="ORF">GSCOC_T00035657001</name>
</gene>
<dbReference type="OMA" id="HESISHQ"/>
<sequence>MGYVLRVRTASFFAGAAVASAMGIYALQQDYKNAHRTHSQQAIGVYQSLEGRISALEKSQEVQPAKSVQAAP</sequence>
<dbReference type="EMBL" id="HG739146">
    <property type="protein sequence ID" value="CDP12232.1"/>
    <property type="molecule type" value="Genomic_DNA"/>
</dbReference>
<name>A0A068UVC1_COFCA</name>
<dbReference type="AlphaFoldDB" id="A0A068UVC1"/>
<dbReference type="InParanoid" id="A0A068UVC1"/>